<evidence type="ECO:0000313" key="3">
    <source>
        <dbReference type="Proteomes" id="UP000009232"/>
    </source>
</evidence>
<dbReference type="STRING" id="717773.Thicy_0947"/>
<dbReference type="Gene3D" id="1.10.510.10">
    <property type="entry name" value="Transferase(Phosphotransferase) domain 1"/>
    <property type="match status" value="1"/>
</dbReference>
<proteinExistence type="predicted"/>
<dbReference type="Proteomes" id="UP000009232">
    <property type="component" value="Chromosome"/>
</dbReference>
<dbReference type="EMBL" id="CP002776">
    <property type="protein sequence ID" value="AEG31714.1"/>
    <property type="molecule type" value="Genomic_DNA"/>
</dbReference>
<dbReference type="KEGG" id="tcy:Thicy_0947"/>
<name>F6DCX8_THICA</name>
<reference evidence="2 3" key="1">
    <citation type="submission" date="2011-05" db="EMBL/GenBank/DDBJ databases">
        <title>Complete sequence of Thioalkalimicrobium cyclicum ALM1.</title>
        <authorList>
            <consortium name="US DOE Joint Genome Institute"/>
            <person name="Lucas S."/>
            <person name="Han J."/>
            <person name="Lapidus A."/>
            <person name="Cheng J.-F."/>
            <person name="Goodwin L."/>
            <person name="Pitluck S."/>
            <person name="Peters L."/>
            <person name="Mikhailova N."/>
            <person name="Davenport K."/>
            <person name="Han C."/>
            <person name="Tapia R."/>
            <person name="Land M."/>
            <person name="Hauser L."/>
            <person name="Kyrpides N."/>
            <person name="Ivanova N."/>
            <person name="Pagani I."/>
            <person name="Kappler U."/>
            <person name="Woyke T."/>
        </authorList>
    </citation>
    <scope>NUCLEOTIDE SEQUENCE [LARGE SCALE GENOMIC DNA]</scope>
    <source>
        <strain evidence="3">DSM 14477 / JCM 11371 / ALM1</strain>
    </source>
</reference>
<sequence>MANAEFIKNARRYAWSCLQGVGKFYYVKLFGAKPLPLSLPRSSATTAALVDDPSYQQFIDLPLQTLDEATLQTWLSQSASPRLVAAFSKQPATWLELKDATDVAQLTNQMAHFQKLIHDFDKDLKLPNTKATFYGRGHGLDSLNVYRKLEAGNETLLFEKIYLKTGRDWLLINWFYTQVAPKLPSAVTRVPMLIDIREGQQLVAAYFEFITDPLDDLQSKNDLIQRGMAIQQILWQLTQSHPQLVTEFPIAHQQLNNIPLFAGCMNRLDTLQAQLAKQFGLELDGYWLKHQLERIEQHPKQFCHGDIHGKNLSASGWLIDWDNFSYLPVGYDIMLLLSKIQNIYCIEQLEHIIDQVNATTYPHPLSTTIKYNMMFFAAVFYARKLNERISLSTLAAILQWLARQSD</sequence>
<evidence type="ECO:0000259" key="1">
    <source>
        <dbReference type="Pfam" id="PF01636"/>
    </source>
</evidence>
<keyword evidence="3" id="KW-1185">Reference proteome</keyword>
<dbReference type="InterPro" id="IPR002575">
    <property type="entry name" value="Aminoglycoside_PTrfase"/>
</dbReference>
<dbReference type="HOGENOM" id="CLU_677814_0_0_6"/>
<organism evidence="2 3">
    <name type="scientific">Thiomicrospira cyclica (strain DSM 14477 / JCM 11371 / ALM1)</name>
    <name type="common">Thioalkalimicrobium cyclicum</name>
    <dbReference type="NCBI Taxonomy" id="717773"/>
    <lineage>
        <taxon>Bacteria</taxon>
        <taxon>Pseudomonadati</taxon>
        <taxon>Pseudomonadota</taxon>
        <taxon>Gammaproteobacteria</taxon>
        <taxon>Thiotrichales</taxon>
        <taxon>Piscirickettsiaceae</taxon>
        <taxon>Thiomicrospira</taxon>
    </lineage>
</organism>
<dbReference type="InterPro" id="IPR011009">
    <property type="entry name" value="Kinase-like_dom_sf"/>
</dbReference>
<dbReference type="RefSeq" id="WP_013835492.1">
    <property type="nucleotide sequence ID" value="NC_015581.1"/>
</dbReference>
<gene>
    <name evidence="2" type="ordered locus">Thicy_0947</name>
</gene>
<dbReference type="eggNOG" id="COG0510">
    <property type="taxonomic scope" value="Bacteria"/>
</dbReference>
<evidence type="ECO:0000313" key="2">
    <source>
        <dbReference type="EMBL" id="AEG31714.1"/>
    </source>
</evidence>
<accession>F6DCX8</accession>
<dbReference type="AlphaFoldDB" id="F6DCX8"/>
<dbReference type="SUPFAM" id="SSF56112">
    <property type="entry name" value="Protein kinase-like (PK-like)"/>
    <property type="match status" value="1"/>
</dbReference>
<dbReference type="Pfam" id="PF01636">
    <property type="entry name" value="APH"/>
    <property type="match status" value="1"/>
</dbReference>
<feature type="domain" description="Aminoglycoside phosphotransferase" evidence="1">
    <location>
        <begin position="177"/>
        <end position="354"/>
    </location>
</feature>
<dbReference type="OrthoDB" id="6181228at2"/>
<protein>
    <recommendedName>
        <fullName evidence="1">Aminoglycoside phosphotransferase domain-containing protein</fullName>
    </recommendedName>
</protein>